<dbReference type="EMBL" id="FNRA01000011">
    <property type="protein sequence ID" value="SEB12110.1"/>
    <property type="molecule type" value="Genomic_DNA"/>
</dbReference>
<protein>
    <submittedName>
        <fullName evidence="1">Uncharacterized protein</fullName>
    </submittedName>
</protein>
<evidence type="ECO:0000313" key="1">
    <source>
        <dbReference type="EMBL" id="SEB12110.1"/>
    </source>
</evidence>
<name>A0A1H4GST0_9SPHI</name>
<reference evidence="1 2" key="1">
    <citation type="submission" date="2016-10" db="EMBL/GenBank/DDBJ databases">
        <authorList>
            <person name="de Groot N.N."/>
        </authorList>
    </citation>
    <scope>NUCLEOTIDE SEQUENCE [LARGE SCALE GENOMIC DNA]</scope>
    <source>
        <strain evidence="1 2">DSM 19033</strain>
    </source>
</reference>
<dbReference type="Proteomes" id="UP000198850">
    <property type="component" value="Unassembled WGS sequence"/>
</dbReference>
<organism evidence="1 2">
    <name type="scientific">Pedobacter hartonius</name>
    <dbReference type="NCBI Taxonomy" id="425514"/>
    <lineage>
        <taxon>Bacteria</taxon>
        <taxon>Pseudomonadati</taxon>
        <taxon>Bacteroidota</taxon>
        <taxon>Sphingobacteriia</taxon>
        <taxon>Sphingobacteriales</taxon>
        <taxon>Sphingobacteriaceae</taxon>
        <taxon>Pedobacter</taxon>
    </lineage>
</organism>
<dbReference type="AlphaFoldDB" id="A0A1H4GST0"/>
<keyword evidence="2" id="KW-1185">Reference proteome</keyword>
<gene>
    <name evidence="1" type="ORF">SAMN05443550_11141</name>
</gene>
<accession>A0A1H4GST0</accession>
<sequence length="244" mass="27465">MNRQLFISILLFISFESSGQIVLTDQPIPLKPEGFYISGVTDVRSDKNGIGQILVAINHYIRHNLHKDQSLSPVLISIKELNILETGKTDQTIDGRLKLGLSFSLQKDYGAEHLVDYQAGLHYTRADHLQAALDEYLRTIFNNGLVYFNNWMKDNAGTNRKLAKGVDISFTDYTEKTEGDTIYYSAKRPLTWADFQSTSQPPGRFGAQVIPGIGYTQQVILKPGMVSINLHRQNGTTILTKSWK</sequence>
<dbReference type="OrthoDB" id="5431540at2"/>
<dbReference type="STRING" id="425514.SAMN05443550_11141"/>
<evidence type="ECO:0000313" key="2">
    <source>
        <dbReference type="Proteomes" id="UP000198850"/>
    </source>
</evidence>
<dbReference type="RefSeq" id="WP_090559014.1">
    <property type="nucleotide sequence ID" value="NZ_FNRA01000011.1"/>
</dbReference>
<proteinExistence type="predicted"/>